<sequence length="86" mass="9730">MTQLERQSSKIKHRTDVLSSPTNRALDQLVNGCVVIKKVSDYGRVEKIKPYNRDPRDLKGKGRSCHQVPSALIFTGAPVRCHEEEL</sequence>
<evidence type="ECO:0000313" key="2">
    <source>
        <dbReference type="Proteomes" id="UP000001628"/>
    </source>
</evidence>
<dbReference type="HOGENOM" id="CLU_2498462_0_0_1"/>
<reference evidence="1 2" key="1">
    <citation type="journal article" date="2011" name="PLoS Genet.">
        <title>Comparative genomic analysis of human fungal pathogens causing paracoccidioidomycosis.</title>
        <authorList>
            <person name="Desjardins C.A."/>
            <person name="Champion M.D."/>
            <person name="Holder J.W."/>
            <person name="Muszewska A."/>
            <person name="Goldberg J."/>
            <person name="Bailao A.M."/>
            <person name="Brigido M.M."/>
            <person name="Ferreira M.E."/>
            <person name="Garcia A.M."/>
            <person name="Grynberg M."/>
            <person name="Gujja S."/>
            <person name="Heiman D.I."/>
            <person name="Henn M.R."/>
            <person name="Kodira C.D."/>
            <person name="Leon-Narvaez H."/>
            <person name="Longo L.V."/>
            <person name="Ma L.J."/>
            <person name="Malavazi I."/>
            <person name="Matsuo A.L."/>
            <person name="Morais F.V."/>
            <person name="Pereira M."/>
            <person name="Rodriguez-Brito S."/>
            <person name="Sakthikumar S."/>
            <person name="Salem-Izacc S.M."/>
            <person name="Sykes S.M."/>
            <person name="Teixeira M.M."/>
            <person name="Vallejo M.C."/>
            <person name="Walter M.E."/>
            <person name="Yandava C."/>
            <person name="Young S."/>
            <person name="Zeng Q."/>
            <person name="Zucker J."/>
            <person name="Felipe M.S."/>
            <person name="Goldman G.H."/>
            <person name="Haas B.J."/>
            <person name="McEwen J.G."/>
            <person name="Nino-Vega G."/>
            <person name="Puccia R."/>
            <person name="San-Blas G."/>
            <person name="Soares C.M."/>
            <person name="Birren B.W."/>
            <person name="Cuomo C.A."/>
        </authorList>
    </citation>
    <scope>NUCLEOTIDE SEQUENCE [LARGE SCALE GENOMIC DNA]</scope>
    <source>
        <strain evidence="1 2">Pb18</strain>
    </source>
</reference>
<name>A0A0A0HR51_PARBD</name>
<accession>A0A0A0HR51</accession>
<protein>
    <submittedName>
        <fullName evidence="1">Uncharacterized protein</fullName>
    </submittedName>
</protein>
<dbReference type="GeneID" id="22588143"/>
<dbReference type="VEuPathDB" id="FungiDB:PADG_12246"/>
<dbReference type="KEGG" id="pbn:PADG_12246"/>
<dbReference type="RefSeq" id="XP_010762628.1">
    <property type="nucleotide sequence ID" value="XM_010764326.1"/>
</dbReference>
<proteinExistence type="predicted"/>
<dbReference type="Proteomes" id="UP000001628">
    <property type="component" value="Unassembled WGS sequence"/>
</dbReference>
<gene>
    <name evidence="1" type="ORF">PADG_12246</name>
</gene>
<organism evidence="1 2">
    <name type="scientific">Paracoccidioides brasiliensis (strain Pb18)</name>
    <dbReference type="NCBI Taxonomy" id="502780"/>
    <lineage>
        <taxon>Eukaryota</taxon>
        <taxon>Fungi</taxon>
        <taxon>Dikarya</taxon>
        <taxon>Ascomycota</taxon>
        <taxon>Pezizomycotina</taxon>
        <taxon>Eurotiomycetes</taxon>
        <taxon>Eurotiomycetidae</taxon>
        <taxon>Onygenales</taxon>
        <taxon>Ajellomycetaceae</taxon>
        <taxon>Paracoccidioides</taxon>
    </lineage>
</organism>
<dbReference type="AlphaFoldDB" id="A0A0A0HR51"/>
<dbReference type="EMBL" id="KN275966">
    <property type="protein sequence ID" value="KGM91674.1"/>
    <property type="molecule type" value="Genomic_DNA"/>
</dbReference>
<evidence type="ECO:0000313" key="1">
    <source>
        <dbReference type="EMBL" id="KGM91674.1"/>
    </source>
</evidence>
<keyword evidence="2" id="KW-1185">Reference proteome</keyword>
<dbReference type="InParanoid" id="A0A0A0HR51"/>